<dbReference type="PANTHER" id="PTHR10948:SF23">
    <property type="entry name" value="TRANSPOSASE INSI FOR INSERTION SEQUENCE ELEMENT IS30A-RELATED"/>
    <property type="match status" value="1"/>
</dbReference>
<evidence type="ECO:0000256" key="1">
    <source>
        <dbReference type="ARBA" id="ARBA00002190"/>
    </source>
</evidence>
<protein>
    <submittedName>
        <fullName evidence="4">IS30 family transposase</fullName>
    </submittedName>
</protein>
<comment type="caution">
    <text evidence="4">The sequence shown here is derived from an EMBL/GenBank/DDBJ whole genome shotgun (WGS) entry which is preliminary data.</text>
</comment>
<comment type="similarity">
    <text evidence="2">Belongs to the transposase IS30 family.</text>
</comment>
<dbReference type="InterPro" id="IPR001598">
    <property type="entry name" value="Transposase_IS30_CS"/>
</dbReference>
<dbReference type="GO" id="GO:0005829">
    <property type="term" value="C:cytosol"/>
    <property type="evidence" value="ECO:0007669"/>
    <property type="project" value="TreeGrafter"/>
</dbReference>
<dbReference type="GO" id="GO:0003677">
    <property type="term" value="F:DNA binding"/>
    <property type="evidence" value="ECO:0007669"/>
    <property type="project" value="InterPro"/>
</dbReference>
<gene>
    <name evidence="4" type="ORF">H8718_20435</name>
</gene>
<feature type="domain" description="Integrase catalytic" evidence="3">
    <location>
        <begin position="16"/>
        <end position="172"/>
    </location>
</feature>
<dbReference type="PROSITE" id="PS01043">
    <property type="entry name" value="TRANSPOSASE_IS30"/>
    <property type="match status" value="1"/>
</dbReference>
<name>A0A926IG86_9FIRM</name>
<dbReference type="NCBIfam" id="NF033563">
    <property type="entry name" value="transpos_IS30"/>
    <property type="match status" value="1"/>
</dbReference>
<dbReference type="InterPro" id="IPR036397">
    <property type="entry name" value="RNaseH_sf"/>
</dbReference>
<dbReference type="Gene3D" id="3.30.420.10">
    <property type="entry name" value="Ribonuclease H-like superfamily/Ribonuclease H"/>
    <property type="match status" value="1"/>
</dbReference>
<feature type="non-terminal residue" evidence="4">
    <location>
        <position position="172"/>
    </location>
</feature>
<evidence type="ECO:0000256" key="2">
    <source>
        <dbReference type="ARBA" id="ARBA00006363"/>
    </source>
</evidence>
<evidence type="ECO:0000259" key="3">
    <source>
        <dbReference type="PROSITE" id="PS50994"/>
    </source>
</evidence>
<dbReference type="RefSeq" id="WP_249334889.1">
    <property type="nucleotide sequence ID" value="NZ_JACRSY010000138.1"/>
</dbReference>
<feature type="non-terminal residue" evidence="4">
    <location>
        <position position="1"/>
    </location>
</feature>
<organism evidence="4 5">
    <name type="scientific">Zhenhengia yiwuensis</name>
    <dbReference type="NCBI Taxonomy" id="2763666"/>
    <lineage>
        <taxon>Bacteria</taxon>
        <taxon>Bacillati</taxon>
        <taxon>Bacillota</taxon>
        <taxon>Clostridia</taxon>
        <taxon>Lachnospirales</taxon>
        <taxon>Lachnospiraceae</taxon>
        <taxon>Zhenhengia</taxon>
    </lineage>
</organism>
<dbReference type="SUPFAM" id="SSF53098">
    <property type="entry name" value="Ribonuclease H-like"/>
    <property type="match status" value="1"/>
</dbReference>
<dbReference type="Proteomes" id="UP000655830">
    <property type="component" value="Unassembled WGS sequence"/>
</dbReference>
<evidence type="ECO:0000313" key="5">
    <source>
        <dbReference type="Proteomes" id="UP000655830"/>
    </source>
</evidence>
<dbReference type="GO" id="GO:0004803">
    <property type="term" value="F:transposase activity"/>
    <property type="evidence" value="ECO:0007669"/>
    <property type="project" value="InterPro"/>
</dbReference>
<dbReference type="GO" id="GO:0006313">
    <property type="term" value="P:DNA transposition"/>
    <property type="evidence" value="ECO:0007669"/>
    <property type="project" value="InterPro"/>
</dbReference>
<dbReference type="Pfam" id="PF00665">
    <property type="entry name" value="rve"/>
    <property type="match status" value="1"/>
</dbReference>
<dbReference type="EMBL" id="JACRSY010000138">
    <property type="protein sequence ID" value="MBC8581829.1"/>
    <property type="molecule type" value="Genomic_DNA"/>
</dbReference>
<evidence type="ECO:0000313" key="4">
    <source>
        <dbReference type="EMBL" id="MBC8581829.1"/>
    </source>
</evidence>
<dbReference type="InterPro" id="IPR053392">
    <property type="entry name" value="Transposase_IS30-like"/>
</dbReference>
<sequence length="172" mass="19766">KGHVETRGKIRISYPIEERPEIANNRERIGDWEADTVAGQTGKACLVTLTDRKSRFLLCEKVAKKASHEVSDKMIKMLSSQPKETITPDRGKEFAQHSKITNALGGIPFYFPAPHHPWERGTNENTNGLLREYFPKSMDITDTPDNVIQEKVLELNKRPRKCLNWKTPYEVY</sequence>
<reference evidence="4" key="1">
    <citation type="submission" date="2020-08" db="EMBL/GenBank/DDBJ databases">
        <title>Genome public.</title>
        <authorList>
            <person name="Liu C."/>
            <person name="Sun Q."/>
        </authorList>
    </citation>
    <scope>NUCLEOTIDE SEQUENCE</scope>
    <source>
        <strain evidence="4">NSJ-12</strain>
    </source>
</reference>
<dbReference type="PROSITE" id="PS50994">
    <property type="entry name" value="INTEGRASE"/>
    <property type="match status" value="1"/>
</dbReference>
<accession>A0A926IG86</accession>
<keyword evidence="5" id="KW-1185">Reference proteome</keyword>
<dbReference type="InterPro" id="IPR001584">
    <property type="entry name" value="Integrase_cat-core"/>
</dbReference>
<proteinExistence type="inferred from homology"/>
<dbReference type="PANTHER" id="PTHR10948">
    <property type="entry name" value="TRANSPOSASE"/>
    <property type="match status" value="1"/>
</dbReference>
<comment type="function">
    <text evidence="1">Required for the transposition of the insertion element.</text>
</comment>
<dbReference type="InterPro" id="IPR051917">
    <property type="entry name" value="Transposase-Integrase"/>
</dbReference>
<dbReference type="InterPro" id="IPR012337">
    <property type="entry name" value="RNaseH-like_sf"/>
</dbReference>
<dbReference type="AlphaFoldDB" id="A0A926IG86"/>
<dbReference type="GO" id="GO:0015074">
    <property type="term" value="P:DNA integration"/>
    <property type="evidence" value="ECO:0007669"/>
    <property type="project" value="InterPro"/>
</dbReference>